<name>A0A0U5ETN4_9PROT</name>
<organism evidence="1 2">
    <name type="scientific">Acetobacter senegalensis</name>
    <dbReference type="NCBI Taxonomy" id="446692"/>
    <lineage>
        <taxon>Bacteria</taxon>
        <taxon>Pseudomonadati</taxon>
        <taxon>Pseudomonadota</taxon>
        <taxon>Alphaproteobacteria</taxon>
        <taxon>Acetobacterales</taxon>
        <taxon>Acetobacteraceae</taxon>
        <taxon>Acetobacter</taxon>
    </lineage>
</organism>
<dbReference type="Proteomes" id="UP000056109">
    <property type="component" value="Chromosome I"/>
</dbReference>
<sequence length="34" mass="3747">MGRMNSSVFADYQTQSPPLITALHALVNGLKKEE</sequence>
<dbReference type="EMBL" id="LN606600">
    <property type="protein sequence ID" value="CEF40847.1"/>
    <property type="molecule type" value="Genomic_DNA"/>
</dbReference>
<proteinExistence type="predicted"/>
<evidence type="ECO:0000313" key="2">
    <source>
        <dbReference type="Proteomes" id="UP000056109"/>
    </source>
</evidence>
<dbReference type="PATRIC" id="fig|446692.3.peg.1514"/>
<dbReference type="AlphaFoldDB" id="A0A0U5ETN4"/>
<keyword evidence="2" id="KW-1185">Reference proteome</keyword>
<reference evidence="2" key="1">
    <citation type="submission" date="2014-09" db="EMBL/GenBank/DDBJ databases">
        <authorList>
            <person name="Illeghems K.G."/>
        </authorList>
    </citation>
    <scope>NUCLEOTIDE SEQUENCE [LARGE SCALE GENOMIC DNA]</scope>
    <source>
        <strain evidence="2">108B</strain>
    </source>
</reference>
<protein>
    <submittedName>
        <fullName evidence="1">Uncharacterized protein</fullName>
    </submittedName>
</protein>
<evidence type="ECO:0000313" key="1">
    <source>
        <dbReference type="EMBL" id="CEF40847.1"/>
    </source>
</evidence>
<gene>
    <name evidence="1" type="ORF">ASN_1492</name>
</gene>
<accession>A0A0U5ETN4</accession>
<dbReference type="KEGG" id="asz:ASN_1492"/>